<evidence type="ECO:0000313" key="13">
    <source>
        <dbReference type="EMBL" id="USQ95098.1"/>
    </source>
</evidence>
<evidence type="ECO:0000256" key="10">
    <source>
        <dbReference type="SAM" id="SignalP"/>
    </source>
</evidence>
<evidence type="ECO:0000256" key="9">
    <source>
        <dbReference type="SAM" id="MobiDB-lite"/>
    </source>
</evidence>
<accession>A0ABY4ZR76</accession>
<evidence type="ECO:0000256" key="4">
    <source>
        <dbReference type="ARBA" id="ARBA00022692"/>
    </source>
</evidence>
<dbReference type="SUPFAM" id="SSF56935">
    <property type="entry name" value="Porins"/>
    <property type="match status" value="1"/>
</dbReference>
<evidence type="ECO:0000256" key="2">
    <source>
        <dbReference type="ARBA" id="ARBA00022448"/>
    </source>
</evidence>
<evidence type="ECO:0000313" key="14">
    <source>
        <dbReference type="Proteomes" id="UP001057520"/>
    </source>
</evidence>
<dbReference type="PANTHER" id="PTHR30069:SF29">
    <property type="entry name" value="HEMOGLOBIN AND HEMOGLOBIN-HAPTOGLOBIN-BINDING PROTEIN 1-RELATED"/>
    <property type="match status" value="1"/>
</dbReference>
<protein>
    <submittedName>
        <fullName evidence="13">TonB-dependent receptor</fullName>
    </submittedName>
</protein>
<evidence type="ECO:0000256" key="5">
    <source>
        <dbReference type="ARBA" id="ARBA00022729"/>
    </source>
</evidence>
<dbReference type="Gene3D" id="2.170.130.10">
    <property type="entry name" value="TonB-dependent receptor, plug domain"/>
    <property type="match status" value="1"/>
</dbReference>
<dbReference type="Proteomes" id="UP001057520">
    <property type="component" value="Chromosome"/>
</dbReference>
<keyword evidence="7 8" id="KW-0998">Cell outer membrane</keyword>
<proteinExistence type="inferred from homology"/>
<dbReference type="PROSITE" id="PS52016">
    <property type="entry name" value="TONB_DEPENDENT_REC_3"/>
    <property type="match status" value="1"/>
</dbReference>
<keyword evidence="13" id="KW-0675">Receptor</keyword>
<feature type="compositionally biased region" description="Low complexity" evidence="9">
    <location>
        <begin position="23"/>
        <end position="33"/>
    </location>
</feature>
<dbReference type="InterPro" id="IPR039426">
    <property type="entry name" value="TonB-dep_rcpt-like"/>
</dbReference>
<evidence type="ECO:0000256" key="6">
    <source>
        <dbReference type="ARBA" id="ARBA00023136"/>
    </source>
</evidence>
<evidence type="ECO:0000256" key="1">
    <source>
        <dbReference type="ARBA" id="ARBA00004571"/>
    </source>
</evidence>
<keyword evidence="5 10" id="KW-0732">Signal</keyword>
<dbReference type="Pfam" id="PF07715">
    <property type="entry name" value="Plug"/>
    <property type="match status" value="1"/>
</dbReference>
<keyword evidence="4 8" id="KW-0812">Transmembrane</keyword>
<feature type="domain" description="TonB-dependent receptor plug" evidence="11">
    <location>
        <begin position="71"/>
        <end position="155"/>
    </location>
</feature>
<dbReference type="Pfam" id="PF14905">
    <property type="entry name" value="OMP_b-brl_3"/>
    <property type="match status" value="1"/>
</dbReference>
<evidence type="ECO:0000256" key="3">
    <source>
        <dbReference type="ARBA" id="ARBA00022452"/>
    </source>
</evidence>
<sequence>MRLKLVLLAAAAALLPPAMSHAQSAPAPAAQSPAPKPAAKDAPTAVEGVTIRSDSTAMRTSIDSRSYSVANDLSARTGSIADALRNVPSVEVDVRGNVSLRGDANVTIMIDGKPSNQFSGEGKGDALMAMPADQIERVQVMTNPSAAYRPDGSAGIINLITKKTMKPGTNGTVRFNVDTAGRHNGGVSATRRNGKLALTGDASYRRDTQDARQLIQRETRDTASGQFLPSTQDAAVDNSGGMVNLRGGLDYDLDKQNRLSLELRGRHIAFDTDIDETYSALNAAGAPARAYLRNLSGDMTRDNAAISGDWRRQLKGADHLLTTHLEYEVTDFQRDGDAVTRNTPGATVYERVGLGVDQERANFKLDYSKPLPKDVKLKTGVDFEQSSNDFTNFGASGATAGGLVVDPARTNRYLYDQDVYAAYVTYERPFGDFTVQGGLRAEQVQIGLNDVTHGVKADNDYFKVYPTLHTGYRLSDSQSLSASFSRRVQRPGAQDLHPYRVYIDPYNYRQGNPNLKPQITDSYELGWQYRKGPTTYLATAYFRNARDGVTDVVSDLGNGVFLTTRGNLGKSRSGGLELVANGRLTKTLTYNLSGNAFWNEIDAANLGFTGTRSGTTLSGRANLNWQATPKDFFQANIFSSGKRITPQGYREPFKMLNLGYRRKVNDKLSFVVTAQDAADWFQEVVVTDTPTLHDRTRRSANVRSVFFGFSYAFGGGKSRPEQFDFSAGGPG</sequence>
<feature type="domain" description="Outer membrane protein beta-barrel" evidence="12">
    <location>
        <begin position="315"/>
        <end position="711"/>
    </location>
</feature>
<dbReference type="PANTHER" id="PTHR30069">
    <property type="entry name" value="TONB-DEPENDENT OUTER MEMBRANE RECEPTOR"/>
    <property type="match status" value="1"/>
</dbReference>
<comment type="subcellular location">
    <subcellularLocation>
        <location evidence="1 8">Cell outer membrane</location>
        <topology evidence="1 8">Multi-pass membrane protein</topology>
    </subcellularLocation>
</comment>
<gene>
    <name evidence="13" type="ORF">MZV50_21455</name>
</gene>
<reference evidence="13 14" key="1">
    <citation type="submission" date="2022-04" db="EMBL/GenBank/DDBJ databases">
        <title>Genome sequence of soybean root-associated Caulobacter segnis RL271.</title>
        <authorList>
            <person name="Longley R."/>
            <person name="Bonito G."/>
            <person name="Trigodet F."/>
            <person name="Crosson S."/>
            <person name="Fiebig A."/>
        </authorList>
    </citation>
    <scope>NUCLEOTIDE SEQUENCE [LARGE SCALE GENOMIC DNA]</scope>
    <source>
        <strain evidence="13 14">RL271</strain>
    </source>
</reference>
<feature type="compositionally biased region" description="Polar residues" evidence="9">
    <location>
        <begin position="222"/>
        <end position="233"/>
    </location>
</feature>
<feature type="region of interest" description="Disordered" evidence="9">
    <location>
        <begin position="219"/>
        <end position="239"/>
    </location>
</feature>
<dbReference type="Gene3D" id="2.40.170.20">
    <property type="entry name" value="TonB-dependent receptor, beta-barrel domain"/>
    <property type="match status" value="1"/>
</dbReference>
<dbReference type="InterPro" id="IPR012910">
    <property type="entry name" value="Plug_dom"/>
</dbReference>
<evidence type="ECO:0000259" key="11">
    <source>
        <dbReference type="Pfam" id="PF07715"/>
    </source>
</evidence>
<keyword evidence="3 8" id="KW-1134">Transmembrane beta strand</keyword>
<dbReference type="InterPro" id="IPR041700">
    <property type="entry name" value="OMP_b-brl_3"/>
</dbReference>
<feature type="signal peptide" evidence="10">
    <location>
        <begin position="1"/>
        <end position="22"/>
    </location>
</feature>
<keyword evidence="6 8" id="KW-0472">Membrane</keyword>
<comment type="similarity">
    <text evidence="8">Belongs to the TonB-dependent receptor family.</text>
</comment>
<dbReference type="InterPro" id="IPR036942">
    <property type="entry name" value="Beta-barrel_TonB_sf"/>
</dbReference>
<keyword evidence="2 8" id="KW-0813">Transport</keyword>
<name>A0ABY4ZR76_9CAUL</name>
<dbReference type="InterPro" id="IPR037066">
    <property type="entry name" value="Plug_dom_sf"/>
</dbReference>
<feature type="region of interest" description="Disordered" evidence="9">
    <location>
        <begin position="23"/>
        <end position="48"/>
    </location>
</feature>
<evidence type="ECO:0000256" key="8">
    <source>
        <dbReference type="PROSITE-ProRule" id="PRU01360"/>
    </source>
</evidence>
<keyword evidence="14" id="KW-1185">Reference proteome</keyword>
<evidence type="ECO:0000256" key="7">
    <source>
        <dbReference type="ARBA" id="ARBA00023237"/>
    </source>
</evidence>
<dbReference type="EMBL" id="CP096040">
    <property type="protein sequence ID" value="USQ95098.1"/>
    <property type="molecule type" value="Genomic_DNA"/>
</dbReference>
<feature type="chain" id="PRO_5046210905" evidence="10">
    <location>
        <begin position="23"/>
        <end position="731"/>
    </location>
</feature>
<organism evidence="13 14">
    <name type="scientific">Caulobacter segnis</name>
    <dbReference type="NCBI Taxonomy" id="88688"/>
    <lineage>
        <taxon>Bacteria</taxon>
        <taxon>Pseudomonadati</taxon>
        <taxon>Pseudomonadota</taxon>
        <taxon>Alphaproteobacteria</taxon>
        <taxon>Caulobacterales</taxon>
        <taxon>Caulobacteraceae</taxon>
        <taxon>Caulobacter</taxon>
    </lineage>
</organism>
<evidence type="ECO:0000259" key="12">
    <source>
        <dbReference type="Pfam" id="PF14905"/>
    </source>
</evidence>